<reference evidence="1 2" key="1">
    <citation type="submission" date="2013-06" db="EMBL/GenBank/DDBJ databases">
        <title>Rumen cellulosomics: divergent fiber-degrading strategies revealed by comparative genome-wide analysis of six Ruminococcal strains.</title>
        <authorList>
            <person name="Dassa B."/>
            <person name="Borovok I."/>
            <person name="Lamed R."/>
            <person name="Flint H."/>
            <person name="Yeoman C.J."/>
            <person name="White B."/>
            <person name="Bayer E.A."/>
        </authorList>
    </citation>
    <scope>NUCLEOTIDE SEQUENCE [LARGE SCALE GENOMIC DNA]</scope>
    <source>
        <strain evidence="1 2">SY3</strain>
    </source>
</reference>
<gene>
    <name evidence="1" type="ORF">RASY3_17125</name>
</gene>
<dbReference type="EMBL" id="JEOB01000004">
    <property type="protein sequence ID" value="EXM38022.1"/>
    <property type="molecule type" value="Genomic_DNA"/>
</dbReference>
<dbReference type="PATRIC" id="fig|1341156.4.peg.3026"/>
<keyword evidence="1" id="KW-0378">Hydrolase</keyword>
<sequence>MDRELFCKGYTWGFFSKEGELLTDNAEQSMRRLASNGLDWICITVNGWQETFYSTTVFSLYGLTQTDTEIEHAVKLAKSLGLKVCLKPMVNCLDHSWRARIDFPTEDGCDYWKKWFASYIRFMLYYAKLAEKLGCEMLCTGCEMAGMDKQSSFCRDMISRVRNVYHGIIMHNINHGDEFRFDWLDAVDVIGISAYYPVTDGINRSIDFMRERWADVVSRLEKCHEKYGKPIMFAEIGVRSEQGCTAYPWDFHDRPEKPTDEQEQSDFYESAMEATWNKPWFCGYFWWDWKAVIPPEDKAKENRDFTVYGKLAEKTLRKWYNKK</sequence>
<dbReference type="InterPro" id="IPR017853">
    <property type="entry name" value="GH"/>
</dbReference>
<dbReference type="InterPro" id="IPR055151">
    <property type="entry name" value="GH113"/>
</dbReference>
<proteinExistence type="predicted"/>
<comment type="caution">
    <text evidence="1">The sequence shown here is derived from an EMBL/GenBank/DDBJ whole genome shotgun (WGS) entry which is preliminary data.</text>
</comment>
<dbReference type="Proteomes" id="UP000021369">
    <property type="component" value="Unassembled WGS sequence"/>
</dbReference>
<dbReference type="GO" id="GO:0016787">
    <property type="term" value="F:hydrolase activity"/>
    <property type="evidence" value="ECO:0007669"/>
    <property type="project" value="UniProtKB-KW"/>
</dbReference>
<evidence type="ECO:0000313" key="2">
    <source>
        <dbReference type="Proteomes" id="UP000021369"/>
    </source>
</evidence>
<organism evidence="1 2">
    <name type="scientific">Ruminococcus albus SY3</name>
    <dbReference type="NCBI Taxonomy" id="1341156"/>
    <lineage>
        <taxon>Bacteria</taxon>
        <taxon>Bacillati</taxon>
        <taxon>Bacillota</taxon>
        <taxon>Clostridia</taxon>
        <taxon>Eubacteriales</taxon>
        <taxon>Oscillospiraceae</taxon>
        <taxon>Ruminococcus</taxon>
    </lineage>
</organism>
<dbReference type="AlphaFoldDB" id="A0A011UXU0"/>
<dbReference type="Pfam" id="PF22612">
    <property type="entry name" value="GH113"/>
    <property type="match status" value="1"/>
</dbReference>
<dbReference type="SUPFAM" id="SSF51445">
    <property type="entry name" value="(Trans)glycosidases"/>
    <property type="match status" value="1"/>
</dbReference>
<dbReference type="CDD" id="cd19608">
    <property type="entry name" value="GH113_mannanase-like"/>
    <property type="match status" value="1"/>
</dbReference>
<name>A0A011UXU0_RUMAL</name>
<dbReference type="OrthoDB" id="9773531at2"/>
<dbReference type="Gene3D" id="3.20.20.80">
    <property type="entry name" value="Glycosidases"/>
    <property type="match status" value="1"/>
</dbReference>
<dbReference type="RefSeq" id="WP_037290120.1">
    <property type="nucleotide sequence ID" value="NZ_JEOB01000004.1"/>
</dbReference>
<keyword evidence="2" id="KW-1185">Reference proteome</keyword>
<evidence type="ECO:0000313" key="1">
    <source>
        <dbReference type="EMBL" id="EXM38022.1"/>
    </source>
</evidence>
<protein>
    <submittedName>
        <fullName evidence="1">Glycosyl hydrolase family 53</fullName>
    </submittedName>
</protein>
<accession>A0A011UXU0</accession>